<dbReference type="AlphaFoldDB" id="A0A0G3ET10"/>
<dbReference type="Pfam" id="PF00343">
    <property type="entry name" value="Phosphorylase"/>
    <property type="match status" value="1"/>
</dbReference>
<dbReference type="GO" id="GO:0005975">
    <property type="term" value="P:carbohydrate metabolic process"/>
    <property type="evidence" value="ECO:0007669"/>
    <property type="project" value="InterPro"/>
</dbReference>
<dbReference type="InterPro" id="IPR011834">
    <property type="entry name" value="Agluc_phsphrylas"/>
</dbReference>
<gene>
    <name evidence="6" type="ORF">ABW99_09655</name>
</gene>
<dbReference type="KEGG" id="ptx:ABW99_09655"/>
<feature type="domain" description="DUF3417" evidence="5">
    <location>
        <begin position="10"/>
        <end position="115"/>
    </location>
</feature>
<name>A0A0G3ET10_9BURK</name>
<dbReference type="Pfam" id="PF11897">
    <property type="entry name" value="DUF3417"/>
    <property type="match status" value="1"/>
</dbReference>
<sequence length="833" mass="93746">MFAFLPRVTPAPLAMLTDLALNLRWTWNHELDTLWRTIDAELWERTHNPWAVLQNVSQDRLDELSRDSAFLDELARVLESHRRYHDEPGWCRACVGEGEPATIAYFSMEFGLSEAFPLYAGGLGVLAGDYLKTASDLDAPIVGVGLLYQEGYFRQTIDAGGQQREAYPYNDPNSLPIQPVIGSDGAWVKVGLRLPGRKVYLRVWQAIVGRTHLYLLDSNDVRNGPGDRGITAKLYGGGSEMRLLQEVILGVGGWAMLGALGLKVDVCHLNEGHAALLVLARARSFMRRMGTSFWEAWWATRAGNVFTTHTPVAAGFDAFAPALVCKYAHEYLQDVGVSQRDFLGLGRLDPFDDHEPFKLAYLALRGCAQVNGVSRLHGKVSRRLFADLYPRWPIDEVPVRHVTNGVHVPSWDSAWSDRLWTEACGKQRWLGAVDALPAAVAVNDDRKLWELAAAQRRDLVQYTRQRLMWHLGQRGESAQVVAVAAQVLDPNILTLGMARRFTAYKRPNLLLSDPERLARLLCCDQRPAQLIIAGKAHPEDEEGKRLIKAWFEFSHLPQLRRRVVLLEDYDIALAQQLVQGVDVWINTPRRPWEACGTSGMKVLANGGLNLSELDGWWAEAYEPAFGWAIGEGGPSDDAADAERLYRLLEDEVLPLFYARDAQGIPREWVKRKRASMANLAPRFSSNRMLAEYLEQFYLPAIRAVRRREDNQAKLARELCAWQAALAAQWHEVHFGSVEVKRQGDQWRFDVPVYLGEIMPDGVKVELYAMPYGELPAQAIPMQSLGPITGALQGYIFSAHIPAERPAEHYTPRVRAWHADAFLPAEASQIAWQR</sequence>
<dbReference type="InterPro" id="IPR052182">
    <property type="entry name" value="Glycogen/Maltodextrin_Phosph"/>
</dbReference>
<protein>
    <submittedName>
        <fullName evidence="6">Alpha-glucan phosphorylase</fullName>
    </submittedName>
</protein>
<dbReference type="RefSeq" id="WP_047214276.1">
    <property type="nucleotide sequence ID" value="NZ_CP011568.3"/>
</dbReference>
<evidence type="ECO:0000313" key="6">
    <source>
        <dbReference type="EMBL" id="AKJ68442.1"/>
    </source>
</evidence>
<evidence type="ECO:0000256" key="3">
    <source>
        <dbReference type="ARBA" id="ARBA00022533"/>
    </source>
</evidence>
<evidence type="ECO:0000256" key="1">
    <source>
        <dbReference type="ARBA" id="ARBA00001275"/>
    </source>
</evidence>
<accession>A0A0G3ET10</accession>
<dbReference type="SUPFAM" id="SSF53756">
    <property type="entry name" value="UDP-Glycosyltransferase/glycogen phosphorylase"/>
    <property type="match status" value="1"/>
</dbReference>
<keyword evidence="4" id="KW-0663">Pyridoxal phosphate</keyword>
<dbReference type="STRING" id="445709.ABW99_09655"/>
<dbReference type="EMBL" id="CP011568">
    <property type="protein sequence ID" value="AKJ68442.1"/>
    <property type="molecule type" value="Genomic_DNA"/>
</dbReference>
<dbReference type="InterPro" id="IPR024517">
    <property type="entry name" value="Glycogen_phosphorylase_DUF3417"/>
</dbReference>
<dbReference type="OrthoDB" id="7229284at2"/>
<comment type="similarity">
    <text evidence="2">Belongs to the glycogen phosphorylase family.</text>
</comment>
<organism evidence="6 7">
    <name type="scientific">Pandoraea thiooxydans</name>
    <dbReference type="NCBI Taxonomy" id="445709"/>
    <lineage>
        <taxon>Bacteria</taxon>
        <taxon>Pseudomonadati</taxon>
        <taxon>Pseudomonadota</taxon>
        <taxon>Betaproteobacteria</taxon>
        <taxon>Burkholderiales</taxon>
        <taxon>Burkholderiaceae</taxon>
        <taxon>Pandoraea</taxon>
    </lineage>
</organism>
<reference evidence="7" key="1">
    <citation type="submission" date="2015-06" db="EMBL/GenBank/DDBJ databases">
        <authorList>
            <person name="Lim Y.L."/>
            <person name="Ee R."/>
            <person name="Yong D."/>
            <person name="How K.Y."/>
            <person name="Yin W.F."/>
            <person name="Chan K.G."/>
        </authorList>
    </citation>
    <scope>NUCLEOTIDE SEQUENCE [LARGE SCALE GENOMIC DNA]</scope>
    <source>
        <strain evidence="7">DSM 25325</strain>
    </source>
</reference>
<evidence type="ECO:0000313" key="7">
    <source>
        <dbReference type="Proteomes" id="UP000036700"/>
    </source>
</evidence>
<evidence type="ECO:0000259" key="5">
    <source>
        <dbReference type="Pfam" id="PF11897"/>
    </source>
</evidence>
<evidence type="ECO:0000256" key="4">
    <source>
        <dbReference type="PIRSR" id="PIRSR000460-1"/>
    </source>
</evidence>
<dbReference type="PANTHER" id="PTHR42655">
    <property type="entry name" value="GLYCOGEN PHOSPHORYLASE"/>
    <property type="match status" value="1"/>
</dbReference>
<dbReference type="GO" id="GO:0008184">
    <property type="term" value="F:glycogen phosphorylase activity"/>
    <property type="evidence" value="ECO:0007669"/>
    <property type="project" value="InterPro"/>
</dbReference>
<keyword evidence="3" id="KW-0021">Allosteric enzyme</keyword>
<feature type="modified residue" description="N6-(pyridoxal phosphate)lysine" evidence="4">
    <location>
        <position position="601"/>
    </location>
</feature>
<dbReference type="InterPro" id="IPR000811">
    <property type="entry name" value="Glyco_trans_35"/>
</dbReference>
<dbReference type="PIRSF" id="PIRSF000460">
    <property type="entry name" value="Pprylas_GlgP"/>
    <property type="match status" value="1"/>
</dbReference>
<comment type="catalytic activity">
    <reaction evidence="1">
        <text>[(1-&gt;4)-alpha-D-glucosyl](n) + phosphate = [(1-&gt;4)-alpha-D-glucosyl](n-1) + alpha-D-glucose 1-phosphate</text>
        <dbReference type="Rhea" id="RHEA:41732"/>
        <dbReference type="Rhea" id="RHEA-COMP:9584"/>
        <dbReference type="Rhea" id="RHEA-COMP:9586"/>
        <dbReference type="ChEBI" id="CHEBI:15444"/>
        <dbReference type="ChEBI" id="CHEBI:43474"/>
        <dbReference type="ChEBI" id="CHEBI:58601"/>
        <dbReference type="EC" id="2.4.1.1"/>
    </reaction>
</comment>
<dbReference type="PANTHER" id="PTHR42655:SF1">
    <property type="entry name" value="GLYCOGEN PHOSPHORYLASE"/>
    <property type="match status" value="1"/>
</dbReference>
<dbReference type="NCBIfam" id="TIGR02094">
    <property type="entry name" value="more_P_ylases"/>
    <property type="match status" value="1"/>
</dbReference>
<proteinExistence type="inferred from homology"/>
<evidence type="ECO:0000256" key="2">
    <source>
        <dbReference type="ARBA" id="ARBA00006047"/>
    </source>
</evidence>
<keyword evidence="7" id="KW-1185">Reference proteome</keyword>
<dbReference type="GO" id="GO:0030170">
    <property type="term" value="F:pyridoxal phosphate binding"/>
    <property type="evidence" value="ECO:0007669"/>
    <property type="project" value="InterPro"/>
</dbReference>
<dbReference type="Gene3D" id="3.40.50.2000">
    <property type="entry name" value="Glycogen Phosphorylase B"/>
    <property type="match status" value="3"/>
</dbReference>
<dbReference type="PATRIC" id="fig|445709.3.peg.2066"/>
<dbReference type="Proteomes" id="UP000036700">
    <property type="component" value="Chromosome"/>
</dbReference>